<dbReference type="InterPro" id="IPR008274">
    <property type="entry name" value="AldOxase/xan_DH_MoCoBD1"/>
</dbReference>
<dbReference type="InterPro" id="IPR037165">
    <property type="entry name" value="AldOxase/xan_DH_Mopterin-bd_sf"/>
</dbReference>
<dbReference type="Pfam" id="PF20256">
    <property type="entry name" value="MoCoBD_2"/>
    <property type="match status" value="1"/>
</dbReference>
<organism evidence="3 4">
    <name type="scientific">Candidatus Acidiferrum panamense</name>
    <dbReference type="NCBI Taxonomy" id="2741543"/>
    <lineage>
        <taxon>Bacteria</taxon>
        <taxon>Pseudomonadati</taxon>
        <taxon>Acidobacteriota</taxon>
        <taxon>Terriglobia</taxon>
        <taxon>Candidatus Acidiferrales</taxon>
        <taxon>Candidatus Acidiferrum</taxon>
    </lineage>
</organism>
<proteinExistence type="predicted"/>
<reference evidence="3" key="1">
    <citation type="submission" date="2020-06" db="EMBL/GenBank/DDBJ databases">
        <title>Legume-microbial interactions unlock mineral nutrients during tropical forest succession.</title>
        <authorList>
            <person name="Epihov D.Z."/>
        </authorList>
    </citation>
    <scope>NUCLEOTIDE SEQUENCE [LARGE SCALE GENOMIC DNA]</scope>
    <source>
        <strain evidence="3">Pan2503</strain>
    </source>
</reference>
<dbReference type="Proteomes" id="UP000567293">
    <property type="component" value="Unassembled WGS sequence"/>
</dbReference>
<evidence type="ECO:0000259" key="1">
    <source>
        <dbReference type="Pfam" id="PF02738"/>
    </source>
</evidence>
<sequence length="468" mass="50346">MRTQPARDALAVDSKDVEERLAAAATVLKATYLHPYQMHGSMGSSCAVADVEGEKATVWSPTQGVWYQKSTVAMLLGLKPENVHVIFRRGSGCYGLNGADTVTYDAAILSQAVGKPVRVQLSRKDEMAWENYGNAYVIDERAGLDAQGNIIAWDHESWSPTRGNRPGPGTPGNVVTGFLAGFSPQPFTPRSPASSPTAYNNNANAVPSYVAGNVGGRDQGTGTVKSERVLTHTIESPFWTGPLRSPNRLQNTFAHECFLDELAAHTKADPVEYRLRHLRDPRLIAVVKEVAKAANWEVRPSPKPAARKTGVVTGRGMASVLYEGDNGYSALVAEVEVNQDTGSVVVKRFVVCNDVGPVSNPDGLRNQIEGGALQGLSRALMEEVTWDDQKVTSFDWRTYHTLPLGFDVPKVEAVLLNRPDQEATGAGETSITVAAAALGNAIFVATGARIRQIPFTPERVKAALAARG</sequence>
<dbReference type="PANTHER" id="PTHR47495:SF1">
    <property type="entry name" value="BLL3820 PROTEIN"/>
    <property type="match status" value="1"/>
</dbReference>
<accession>A0A7V8SY95</accession>
<dbReference type="Gene3D" id="3.30.365.10">
    <property type="entry name" value="Aldehyde oxidase/xanthine dehydrogenase, molybdopterin binding domain"/>
    <property type="match status" value="3"/>
</dbReference>
<name>A0A7V8SY95_9BACT</name>
<dbReference type="EMBL" id="JACDQQ010001861">
    <property type="protein sequence ID" value="MBA0087165.1"/>
    <property type="molecule type" value="Genomic_DNA"/>
</dbReference>
<keyword evidence="4" id="KW-1185">Reference proteome</keyword>
<evidence type="ECO:0000313" key="4">
    <source>
        <dbReference type="Proteomes" id="UP000567293"/>
    </source>
</evidence>
<dbReference type="GO" id="GO:0016491">
    <property type="term" value="F:oxidoreductase activity"/>
    <property type="evidence" value="ECO:0007669"/>
    <property type="project" value="InterPro"/>
</dbReference>
<protein>
    <submittedName>
        <fullName evidence="3">Xanthine dehydrogenase family protein molybdopterin-binding subunit</fullName>
    </submittedName>
</protein>
<dbReference type="InterPro" id="IPR052516">
    <property type="entry name" value="N-heterocyclic_Hydroxylase"/>
</dbReference>
<gene>
    <name evidence="3" type="ORF">HRJ53_19450</name>
</gene>
<feature type="domain" description="Aldehyde oxidase/xanthine dehydrogenase second molybdopterin binding" evidence="2">
    <location>
        <begin position="287"/>
        <end position="400"/>
    </location>
</feature>
<dbReference type="InterPro" id="IPR046867">
    <property type="entry name" value="AldOxase/xan_DH_MoCoBD2"/>
</dbReference>
<dbReference type="SUPFAM" id="SSF56003">
    <property type="entry name" value="Molybdenum cofactor-binding domain"/>
    <property type="match status" value="1"/>
</dbReference>
<evidence type="ECO:0000313" key="3">
    <source>
        <dbReference type="EMBL" id="MBA0087165.1"/>
    </source>
</evidence>
<feature type="domain" description="Aldehyde oxidase/xanthine dehydrogenase first molybdopterin binding" evidence="1">
    <location>
        <begin position="13"/>
        <end position="159"/>
    </location>
</feature>
<dbReference type="Pfam" id="PF02738">
    <property type="entry name" value="MoCoBD_1"/>
    <property type="match status" value="1"/>
</dbReference>
<comment type="caution">
    <text evidence="3">The sequence shown here is derived from an EMBL/GenBank/DDBJ whole genome shotgun (WGS) entry which is preliminary data.</text>
</comment>
<dbReference type="AlphaFoldDB" id="A0A7V8SY95"/>
<evidence type="ECO:0000259" key="2">
    <source>
        <dbReference type="Pfam" id="PF20256"/>
    </source>
</evidence>
<dbReference type="PANTHER" id="PTHR47495">
    <property type="entry name" value="ALDEHYDE DEHYDROGENASE"/>
    <property type="match status" value="1"/>
</dbReference>